<feature type="modified residue" description="N-methylphenylalanine" evidence="11">
    <location>
        <position position="7"/>
    </location>
</feature>
<evidence type="ECO:0000256" key="10">
    <source>
        <dbReference type="PIRNR" id="PIRNR029928"/>
    </source>
</evidence>
<evidence type="ECO:0000313" key="12">
    <source>
        <dbReference type="EMBL" id="CEA04942.1"/>
    </source>
</evidence>
<keyword evidence="5 10" id="KW-0812">Transmembrane</keyword>
<dbReference type="PROSITE" id="PS00409">
    <property type="entry name" value="PROKAR_NTER_METHYL"/>
    <property type="match status" value="1"/>
</dbReference>
<evidence type="ECO:0000256" key="11">
    <source>
        <dbReference type="PIRSR" id="PIRSR029928-50"/>
    </source>
</evidence>
<comment type="subunit">
    <text evidence="10">Homodimer.</text>
</comment>
<dbReference type="EMBL" id="LN483076">
    <property type="protein sequence ID" value="CEA04942.1"/>
    <property type="molecule type" value="Genomic_DNA"/>
</dbReference>
<dbReference type="HOGENOM" id="CLU_091705_9_0_9"/>
<keyword evidence="6 10" id="KW-1133">Transmembrane helix</keyword>
<dbReference type="AlphaFoldDB" id="A0A078MHP9"/>
<dbReference type="NCBIfam" id="NF040999">
    <property type="entry name" value="pilin_ComGC"/>
    <property type="match status" value="1"/>
</dbReference>
<protein>
    <recommendedName>
        <fullName evidence="10">ComG operon protein 3</fullName>
    </recommendedName>
</protein>
<keyword evidence="7 10" id="KW-0472">Membrane</keyword>
<evidence type="ECO:0000256" key="4">
    <source>
        <dbReference type="ARBA" id="ARBA00022481"/>
    </source>
</evidence>
<dbReference type="PATRIC" id="fig|1461583.4.peg.2138"/>
<dbReference type="PRINTS" id="PR00813">
    <property type="entry name" value="BCTERIALGSPG"/>
</dbReference>
<dbReference type="GO" id="GO:0030420">
    <property type="term" value="P:establishment of competence for transformation"/>
    <property type="evidence" value="ECO:0007669"/>
    <property type="project" value="UniProtKB-UniRule"/>
</dbReference>
<comment type="similarity">
    <text evidence="9 10">Belongs to the ComGC family.</text>
</comment>
<dbReference type="InterPro" id="IPR045584">
    <property type="entry name" value="Pilin-like"/>
</dbReference>
<evidence type="ECO:0000256" key="7">
    <source>
        <dbReference type="ARBA" id="ARBA00023136"/>
    </source>
</evidence>
<organism evidence="12">
    <name type="scientific">Metalysinibacillus saudimassiliensis</name>
    <dbReference type="NCBI Taxonomy" id="1461583"/>
    <lineage>
        <taxon>Bacteria</taxon>
        <taxon>Bacillati</taxon>
        <taxon>Bacillota</taxon>
        <taxon>Bacilli</taxon>
        <taxon>Bacillales</taxon>
        <taxon>Caryophanaceae</taxon>
        <taxon>Metalysinibacillus</taxon>
    </lineage>
</organism>
<evidence type="ECO:0000256" key="2">
    <source>
        <dbReference type="ARBA" id="ARBA00004241"/>
    </source>
</evidence>
<keyword evidence="10" id="KW-0813">Transport</keyword>
<dbReference type="Gene3D" id="3.30.700.10">
    <property type="entry name" value="Glycoprotein, Type 4 Pilin"/>
    <property type="match status" value="1"/>
</dbReference>
<name>A0A078MHP9_9BACL</name>
<dbReference type="InterPro" id="IPR016940">
    <property type="entry name" value="ComGC"/>
</dbReference>
<dbReference type="GO" id="GO:0015627">
    <property type="term" value="C:type II protein secretion system complex"/>
    <property type="evidence" value="ECO:0007669"/>
    <property type="project" value="InterPro"/>
</dbReference>
<reference evidence="12" key="1">
    <citation type="submission" date="2014-07" db="EMBL/GenBank/DDBJ databases">
        <authorList>
            <person name="Urmite Genomes Urmite Genomes"/>
        </authorList>
    </citation>
    <scope>NUCLEOTIDE SEQUENCE</scope>
    <source>
        <strain evidence="12">13S34_air</strain>
    </source>
</reference>
<comment type="function">
    <text evidence="10">Required for transformation and DNA binding.</text>
</comment>
<comment type="subcellular location">
    <subcellularLocation>
        <location evidence="1">Cell membrane</location>
        <topology evidence="1">Single-pass membrane protein</topology>
    </subcellularLocation>
    <subcellularLocation>
        <location evidence="2">Cell surface</location>
    </subcellularLocation>
</comment>
<proteinExistence type="inferred from homology"/>
<feature type="transmembrane region" description="Helical" evidence="10">
    <location>
        <begin position="12"/>
        <end position="31"/>
    </location>
</feature>
<dbReference type="SUPFAM" id="SSF54523">
    <property type="entry name" value="Pili subunits"/>
    <property type="match status" value="1"/>
</dbReference>
<evidence type="ECO:0000256" key="1">
    <source>
        <dbReference type="ARBA" id="ARBA00004162"/>
    </source>
</evidence>
<dbReference type="GO" id="GO:0009986">
    <property type="term" value="C:cell surface"/>
    <property type="evidence" value="ECO:0007669"/>
    <property type="project" value="UniProtKB-SubCell"/>
</dbReference>
<keyword evidence="3 10" id="KW-1003">Cell membrane</keyword>
<dbReference type="GO" id="GO:0005886">
    <property type="term" value="C:plasma membrane"/>
    <property type="evidence" value="ECO:0007669"/>
    <property type="project" value="UniProtKB-SubCell"/>
</dbReference>
<evidence type="ECO:0000256" key="8">
    <source>
        <dbReference type="ARBA" id="ARBA00023287"/>
    </source>
</evidence>
<keyword evidence="8 10" id="KW-0178">Competence</keyword>
<dbReference type="InterPro" id="IPR000983">
    <property type="entry name" value="Bac_GSPG_pilin"/>
</dbReference>
<evidence type="ECO:0000256" key="3">
    <source>
        <dbReference type="ARBA" id="ARBA00022475"/>
    </source>
</evidence>
<sequence length="100" mass="11429">MRNEKGFTLVEMLVVLFIIAILILVMLPNIAQHFGMIDKKGCEAHVAMVQTQVEAYRIDHMDYPTVDNLVEKKYISESHKLCPDKKTAIKIEDGQVKVNQ</sequence>
<dbReference type="GO" id="GO:0015628">
    <property type="term" value="P:protein secretion by the type II secretion system"/>
    <property type="evidence" value="ECO:0007669"/>
    <property type="project" value="InterPro"/>
</dbReference>
<evidence type="ECO:0000256" key="9">
    <source>
        <dbReference type="ARBA" id="ARBA00043982"/>
    </source>
</evidence>
<feature type="chain" id="PRO_5035523183" description="ComG operon protein 3" evidence="11">
    <location>
        <begin position="7"/>
        <end position="100"/>
    </location>
</feature>
<dbReference type="PIRSF" id="PIRSF029928">
    <property type="entry name" value="Late_competence_ComGC"/>
    <property type="match status" value="1"/>
</dbReference>
<dbReference type="InterPro" id="IPR012902">
    <property type="entry name" value="N_methyl_site"/>
</dbReference>
<evidence type="ECO:0000256" key="5">
    <source>
        <dbReference type="ARBA" id="ARBA00022692"/>
    </source>
</evidence>
<gene>
    <name evidence="12" type="primary">comGC</name>
    <name evidence="12" type="ORF">BN1050_02220</name>
</gene>
<dbReference type="NCBIfam" id="TIGR02532">
    <property type="entry name" value="IV_pilin_GFxxxE"/>
    <property type="match status" value="1"/>
</dbReference>
<feature type="propeptide" id="PRO_5035523182" evidence="11">
    <location>
        <begin position="1"/>
        <end position="6"/>
    </location>
</feature>
<accession>A0A078MHP9</accession>
<evidence type="ECO:0000256" key="6">
    <source>
        <dbReference type="ARBA" id="ARBA00022989"/>
    </source>
</evidence>
<keyword evidence="4 11" id="KW-0488">Methylation</keyword>
<dbReference type="Pfam" id="PF07963">
    <property type="entry name" value="N_methyl"/>
    <property type="match status" value="1"/>
</dbReference>